<dbReference type="CDD" id="cd19481">
    <property type="entry name" value="RecA-like_protease"/>
    <property type="match status" value="1"/>
</dbReference>
<evidence type="ECO:0000313" key="3">
    <source>
        <dbReference type="Proteomes" id="UP000663508"/>
    </source>
</evidence>
<dbReference type="Pfam" id="PF00004">
    <property type="entry name" value="AAA"/>
    <property type="match status" value="1"/>
</dbReference>
<organism evidence="2 3">
    <name type="scientific">Methylobacterium indicum</name>
    <dbReference type="NCBI Taxonomy" id="1775910"/>
    <lineage>
        <taxon>Bacteria</taxon>
        <taxon>Pseudomonadati</taxon>
        <taxon>Pseudomonadota</taxon>
        <taxon>Alphaproteobacteria</taxon>
        <taxon>Hyphomicrobiales</taxon>
        <taxon>Methylobacteriaceae</taxon>
        <taxon>Methylobacterium</taxon>
    </lineage>
</organism>
<dbReference type="AlphaFoldDB" id="A0A8H8X0I8"/>
<dbReference type="InterPro" id="IPR003959">
    <property type="entry name" value="ATPase_AAA_core"/>
</dbReference>
<dbReference type="InterPro" id="IPR027417">
    <property type="entry name" value="P-loop_NTPase"/>
</dbReference>
<geneLocation type="plasmid" evidence="2 3">
    <name>pVL1_2</name>
</geneLocation>
<dbReference type="PANTHER" id="PTHR46411">
    <property type="entry name" value="FAMILY ATPASE, PUTATIVE-RELATED"/>
    <property type="match status" value="1"/>
</dbReference>
<gene>
    <name evidence="2" type="ORF">mvi_62700</name>
</gene>
<accession>A0A8H8X0I8</accession>
<dbReference type="EMBL" id="AP024147">
    <property type="protein sequence ID" value="BCM87809.1"/>
    <property type="molecule type" value="Genomic_DNA"/>
</dbReference>
<dbReference type="SMART" id="SM00382">
    <property type="entry name" value="AAA"/>
    <property type="match status" value="1"/>
</dbReference>
<evidence type="ECO:0000259" key="1">
    <source>
        <dbReference type="SMART" id="SM00382"/>
    </source>
</evidence>
<dbReference type="SUPFAM" id="SSF52540">
    <property type="entry name" value="P-loop containing nucleoside triphosphate hydrolases"/>
    <property type="match status" value="1"/>
</dbReference>
<sequence length="599" mass="67064">MSGTVTALKPQPEKISLAHISEPVVHLVSENDAFKHITIDGIDFIDWREPVSTWERDIITNCLKSLIGTAKTLRLGRMFKVSSLSENYHQLKSKVLDDYVSENDITEVNQPGLYAFFKILEGDQKALIDAYEARVADGVLEFNDFPLHFKADAEIIILQGEDQIGGVIDDVKFYSSYYGDGWNIEISVIHTLSGMPVEANLTIPVPVWSGTMPISELPIVPAEGELRAKLAARGRILAGIATGASYMRYKGEMTQTGWSGKTSFRADGRIMVDPRSCRRIDGDRYRNETRRTGLQFDENNEDKVAPFEIGEDDLWRTYPFVIGFSFRTKKWGTFRVADISPIDWRDDAFDYLVMDDNEKNIIKALVATRGQGFQDIVDEKGGGTIFLLEGKPGLGKTLTAETVAEMTRQPLYAISVGELGTDPGQLEKNLRTILDIASIWNAVLLLDEADIFLEARDTKDVKRNAMVGVLLRLLEYHDGILFLTTNRAGNIDPAFLSRISIPLSFPDAGQAKLLKIWENLTRAAGIASDISSFELAELSKHKINGRQIKNALKIGQTLARAEGRPITADDIRRPLEMSEKFHQRVRPGLLVRTWRRLTA</sequence>
<dbReference type="GO" id="GO:0016887">
    <property type="term" value="F:ATP hydrolysis activity"/>
    <property type="evidence" value="ECO:0007669"/>
    <property type="project" value="InterPro"/>
</dbReference>
<dbReference type="Proteomes" id="UP000663508">
    <property type="component" value="Plasmid pVL1_2"/>
</dbReference>
<name>A0A8H8X0I8_9HYPH</name>
<keyword evidence="2" id="KW-0614">Plasmid</keyword>
<dbReference type="Gene3D" id="3.40.50.300">
    <property type="entry name" value="P-loop containing nucleotide triphosphate hydrolases"/>
    <property type="match status" value="1"/>
</dbReference>
<evidence type="ECO:0000313" key="2">
    <source>
        <dbReference type="EMBL" id="BCM87809.1"/>
    </source>
</evidence>
<feature type="domain" description="AAA+ ATPase" evidence="1">
    <location>
        <begin position="382"/>
        <end position="505"/>
    </location>
</feature>
<dbReference type="GO" id="GO:0005524">
    <property type="term" value="F:ATP binding"/>
    <property type="evidence" value="ECO:0007669"/>
    <property type="project" value="InterPro"/>
</dbReference>
<dbReference type="KEGG" id="mind:mvi_62700"/>
<dbReference type="RefSeq" id="WP_207183999.1">
    <property type="nucleotide sequence ID" value="NZ_AP024147.1"/>
</dbReference>
<reference evidence="2" key="1">
    <citation type="submission" date="2020-11" db="EMBL/GenBank/DDBJ databases">
        <title>Complete genome sequence of a novel pathogenic Methylobacterium strain isolated from rice in Vietnam.</title>
        <authorList>
            <person name="Lai K."/>
            <person name="Okazaki S."/>
            <person name="Higashi K."/>
            <person name="Mori H."/>
            <person name="Toyoda A."/>
            <person name="Kurokawa K."/>
        </authorList>
    </citation>
    <scope>NUCLEOTIDE SEQUENCE</scope>
    <source>
        <strain evidence="2">VL1</strain>
        <plasmid evidence="2">pVL1_2</plasmid>
    </source>
</reference>
<dbReference type="InterPro" id="IPR003593">
    <property type="entry name" value="AAA+_ATPase"/>
</dbReference>
<dbReference type="PANTHER" id="PTHR46411:SF3">
    <property type="entry name" value="AAA+ ATPASE DOMAIN-CONTAINING PROTEIN"/>
    <property type="match status" value="1"/>
</dbReference>
<proteinExistence type="predicted"/>
<protein>
    <recommendedName>
        <fullName evidence="1">AAA+ ATPase domain-containing protein</fullName>
    </recommendedName>
</protein>